<evidence type="ECO:0000313" key="3">
    <source>
        <dbReference type="Proteomes" id="UP001189429"/>
    </source>
</evidence>
<keyword evidence="3" id="KW-1185">Reference proteome</keyword>
<evidence type="ECO:0000256" key="1">
    <source>
        <dbReference type="SAM" id="SignalP"/>
    </source>
</evidence>
<protein>
    <submittedName>
        <fullName evidence="2">Uncharacterized protein</fullName>
    </submittedName>
</protein>
<gene>
    <name evidence="2" type="ORF">PCOR1329_LOCUS16304</name>
</gene>
<dbReference type="Proteomes" id="UP001189429">
    <property type="component" value="Unassembled WGS sequence"/>
</dbReference>
<keyword evidence="1" id="KW-0732">Signal</keyword>
<comment type="caution">
    <text evidence="2">The sequence shown here is derived from an EMBL/GenBank/DDBJ whole genome shotgun (WGS) entry which is preliminary data.</text>
</comment>
<organism evidence="2 3">
    <name type="scientific">Prorocentrum cordatum</name>
    <dbReference type="NCBI Taxonomy" id="2364126"/>
    <lineage>
        <taxon>Eukaryota</taxon>
        <taxon>Sar</taxon>
        <taxon>Alveolata</taxon>
        <taxon>Dinophyceae</taxon>
        <taxon>Prorocentrales</taxon>
        <taxon>Prorocentraceae</taxon>
        <taxon>Prorocentrum</taxon>
    </lineage>
</organism>
<evidence type="ECO:0000313" key="2">
    <source>
        <dbReference type="EMBL" id="CAK0811827.1"/>
    </source>
</evidence>
<reference evidence="2" key="1">
    <citation type="submission" date="2023-10" db="EMBL/GenBank/DDBJ databases">
        <authorList>
            <person name="Chen Y."/>
            <person name="Shah S."/>
            <person name="Dougan E. K."/>
            <person name="Thang M."/>
            <person name="Chan C."/>
        </authorList>
    </citation>
    <scope>NUCLEOTIDE SEQUENCE [LARGE SCALE GENOMIC DNA]</scope>
</reference>
<dbReference type="EMBL" id="CAUYUJ010004991">
    <property type="protein sequence ID" value="CAK0811827.1"/>
    <property type="molecule type" value="Genomic_DNA"/>
</dbReference>
<sequence>MVSSVLWIHIAGQLFFTHVLASATSELTGAMFYLTKDFSNGALIAVDARHVNRAILRGDYRFEMEEVMHVVLYDQVPLSAVSVLFLPKLYEHDVTLVYSSDDPMPEFLVPDFQALTTTQVSLMRLGLRSRRAEAEQTFFDRALRFVPASEQLDAWTHNGQGLFQFVASELEGRKLELLRDSGHALLQNQAMASERAWVHRGPEIAMELAKYIPTSFAPGMLPSANGDGLAHWLCECYSRCCDGQFLKLFLLTEPFLPTLVRLQDLVPQRLRVPLATRNAAVRSNAVEFCTRIKEQELRNRSIFRLVRTLFVPMGCKETAPCVLLGVEDIRGVAVARAEDLPGLRLLVRASGLLVMLPEVVRHLTVRHPCGCSGAALQECLIRSLAAGFQPRVEQFGGPWGPVPACGGFGSLAEALRAVLQAYVRLLWTVRAGACAFPAFWAELHGGERHEERKVPGAVAGEEQVAGARCTLGTQQPSSTRRVVWAVVWRLLWARVAAEAGAPEQELTQEFMELRQALRDGDAAMEGTNASEEAARRLALLADLYIGATAMVDI</sequence>
<feature type="signal peptide" evidence="1">
    <location>
        <begin position="1"/>
        <end position="21"/>
    </location>
</feature>
<name>A0ABN9R0T3_9DINO</name>
<accession>A0ABN9R0T3</accession>
<feature type="chain" id="PRO_5046533578" evidence="1">
    <location>
        <begin position="22"/>
        <end position="553"/>
    </location>
</feature>
<proteinExistence type="predicted"/>